<dbReference type="SUPFAM" id="SSF57959">
    <property type="entry name" value="Leucine zipper domain"/>
    <property type="match status" value="1"/>
</dbReference>
<dbReference type="SMART" id="SM00338">
    <property type="entry name" value="BRLZ"/>
    <property type="match status" value="1"/>
</dbReference>
<proteinExistence type="inferred from homology"/>
<feature type="domain" description="BZIP" evidence="15">
    <location>
        <begin position="370"/>
        <end position="423"/>
    </location>
</feature>
<keyword evidence="6" id="KW-1133">Transmembrane helix</keyword>
<evidence type="ECO:0000256" key="10">
    <source>
        <dbReference type="ARBA" id="ARBA00023163"/>
    </source>
</evidence>
<dbReference type="Gene3D" id="1.20.5.170">
    <property type="match status" value="1"/>
</dbReference>
<accession>A0AA39G153</accession>
<keyword evidence="9" id="KW-0472">Membrane</keyword>
<keyword evidence="13" id="KW-0175">Coiled coil</keyword>
<dbReference type="CDD" id="cd14700">
    <property type="entry name" value="bZIP_ATF6"/>
    <property type="match status" value="1"/>
</dbReference>
<evidence type="ECO:0000313" key="16">
    <source>
        <dbReference type="EMBL" id="KAK0179413.1"/>
    </source>
</evidence>
<evidence type="ECO:0000256" key="12">
    <source>
        <dbReference type="ARBA" id="ARBA00023242"/>
    </source>
</evidence>
<evidence type="ECO:0000256" key="14">
    <source>
        <dbReference type="SAM" id="MobiDB-lite"/>
    </source>
</evidence>
<dbReference type="GO" id="GO:0000978">
    <property type="term" value="F:RNA polymerase II cis-regulatory region sequence-specific DNA binding"/>
    <property type="evidence" value="ECO:0007669"/>
    <property type="project" value="TreeGrafter"/>
</dbReference>
<evidence type="ECO:0000256" key="9">
    <source>
        <dbReference type="ARBA" id="ARBA00023136"/>
    </source>
</evidence>
<keyword evidence="10" id="KW-0804">Transcription</keyword>
<evidence type="ECO:0000256" key="5">
    <source>
        <dbReference type="ARBA" id="ARBA00022824"/>
    </source>
</evidence>
<dbReference type="GO" id="GO:0030968">
    <property type="term" value="P:endoplasmic reticulum unfolded protein response"/>
    <property type="evidence" value="ECO:0007669"/>
    <property type="project" value="TreeGrafter"/>
</dbReference>
<evidence type="ECO:0000313" key="17">
    <source>
        <dbReference type="Proteomes" id="UP001168972"/>
    </source>
</evidence>
<dbReference type="GO" id="GO:0000981">
    <property type="term" value="F:DNA-binding transcription factor activity, RNA polymerase II-specific"/>
    <property type="evidence" value="ECO:0007669"/>
    <property type="project" value="TreeGrafter"/>
</dbReference>
<evidence type="ECO:0000256" key="8">
    <source>
        <dbReference type="ARBA" id="ARBA00023125"/>
    </source>
</evidence>
<evidence type="ECO:0000256" key="6">
    <source>
        <dbReference type="ARBA" id="ARBA00022989"/>
    </source>
</evidence>
<evidence type="ECO:0000256" key="3">
    <source>
        <dbReference type="ARBA" id="ARBA00009050"/>
    </source>
</evidence>
<name>A0AA39G153_MICHY</name>
<keyword evidence="4" id="KW-0812">Transmembrane</keyword>
<feature type="coiled-coil region" evidence="13">
    <location>
        <begin position="388"/>
        <end position="422"/>
    </location>
</feature>
<dbReference type="PANTHER" id="PTHR46164:SF3">
    <property type="entry name" value="ATF6, ISOFORM C"/>
    <property type="match status" value="1"/>
</dbReference>
<evidence type="ECO:0000256" key="7">
    <source>
        <dbReference type="ARBA" id="ARBA00023015"/>
    </source>
</evidence>
<keyword evidence="12" id="KW-0539">Nucleus</keyword>
<evidence type="ECO:0000256" key="2">
    <source>
        <dbReference type="ARBA" id="ARBA00004389"/>
    </source>
</evidence>
<dbReference type="InterPro" id="IPR004827">
    <property type="entry name" value="bZIP"/>
</dbReference>
<evidence type="ECO:0000256" key="13">
    <source>
        <dbReference type="SAM" id="Coils"/>
    </source>
</evidence>
<gene>
    <name evidence="16" type="ORF">PV327_005168</name>
</gene>
<dbReference type="EMBL" id="JAQQBR010000003">
    <property type="protein sequence ID" value="KAK0179413.1"/>
    <property type="molecule type" value="Genomic_DNA"/>
</dbReference>
<sequence length="831" mass="93734">MLIKDEPEWSKFVESNFQIFPELDSFNNEYNEFATDDFMQALSSDLEIPQLLNGEGSPGHDQSPDEIIKGAALNSYPKLEKYGFNYELDNVFGNITESGLDLTKNSLIHIKNDPSTPCFPLSPSPSHSESSGSDSQQDVFNPIPTRSVFGIDTPPISPPVSDLSTISSPSATKLPLLRPMKILPLNVEDGLPTIKKHQPPKLILSKDKSVQPSAPKRSLTNNSEQPRKMIVLSAQDFAALTKKVQQNPTMQPLKIQTLKGKQPSTGQSLSSACNIKSNGAIKPIVKFEQPKQINIVNAIPNIPIIKSEVINDPCKIETRETTSSIIQPTTTCPPIIITRDNTNTIGPIMIKNEIPNMINLSARQECELKSLKRQQRMIKNRESACLSRKKKKEYVTTLETKLSELQAENEMLKKENASLKERLFGINNFYRNNDDKEIGILNGAVNKKNAAILMTILLVVSFNLPLSGVFSPDKSQLDTLSNSNSPFALSNSRHGRSLLWTETNDSDITDGIIENDNVSSSVHRPMCPMYINQTESIRLDYELRRWIVDNSHRDNWTELVNKQESNESKNDPKDSIKNKSILSELVLPKPTQVVKKFNDKLKVLSKEHESKSTINSVASANNEALEVFSFFDALRRRDDTFYVVWFSGEHLLWPASRQNNNTARPRMSLVFPAVPVDKTFTSPPGHITMMQIDCDVTDTQLVYLRESVIPEHLRNNNKPPRSSRRKNSSQSSVNVTKSYNTQKPYFVKDNNTNEFGSKGNNHSYAIENESPLPAASYVLKDKFPQRFQNRNEKNHDYELKEVNYAAGEELDDMKINYIGNKKKIRRRGLNV</sequence>
<reference evidence="16" key="1">
    <citation type="journal article" date="2023" name="bioRxiv">
        <title>Scaffold-level genome assemblies of two parasitoid biocontrol wasps reveal the parthenogenesis mechanism and an associated novel virus.</title>
        <authorList>
            <person name="Inwood S."/>
            <person name="Skelly J."/>
            <person name="Guhlin J."/>
            <person name="Harrop T."/>
            <person name="Goldson S."/>
            <person name="Dearden P."/>
        </authorList>
    </citation>
    <scope>NUCLEOTIDE SEQUENCE</scope>
    <source>
        <strain evidence="16">Lincoln</strain>
        <tissue evidence="16">Whole body</tissue>
    </source>
</reference>
<keyword evidence="7" id="KW-0805">Transcription regulation</keyword>
<dbReference type="PRINTS" id="PR00041">
    <property type="entry name" value="LEUZIPPRCREB"/>
</dbReference>
<comment type="similarity">
    <text evidence="3">Belongs to the bZIP family. ATF subfamily.</text>
</comment>
<dbReference type="PROSITE" id="PS50217">
    <property type="entry name" value="BZIP"/>
    <property type="match status" value="1"/>
</dbReference>
<keyword evidence="17" id="KW-1185">Reference proteome</keyword>
<evidence type="ECO:0000256" key="1">
    <source>
        <dbReference type="ARBA" id="ARBA00004123"/>
    </source>
</evidence>
<organism evidence="16 17">
    <name type="scientific">Microctonus hyperodae</name>
    <name type="common">Parasitoid wasp</name>
    <dbReference type="NCBI Taxonomy" id="165561"/>
    <lineage>
        <taxon>Eukaryota</taxon>
        <taxon>Metazoa</taxon>
        <taxon>Ecdysozoa</taxon>
        <taxon>Arthropoda</taxon>
        <taxon>Hexapoda</taxon>
        <taxon>Insecta</taxon>
        <taxon>Pterygota</taxon>
        <taxon>Neoptera</taxon>
        <taxon>Endopterygota</taxon>
        <taxon>Hymenoptera</taxon>
        <taxon>Apocrita</taxon>
        <taxon>Ichneumonoidea</taxon>
        <taxon>Braconidae</taxon>
        <taxon>Euphorinae</taxon>
        <taxon>Microctonus</taxon>
    </lineage>
</organism>
<dbReference type="InterPro" id="IPR051882">
    <property type="entry name" value="ATF_bZIP_TF"/>
</dbReference>
<dbReference type="Pfam" id="PF00170">
    <property type="entry name" value="bZIP_1"/>
    <property type="match status" value="1"/>
</dbReference>
<evidence type="ECO:0000259" key="15">
    <source>
        <dbReference type="PROSITE" id="PS50217"/>
    </source>
</evidence>
<keyword evidence="11" id="KW-0834">Unfolded protein response</keyword>
<protein>
    <recommendedName>
        <fullName evidence="15">BZIP domain-containing protein</fullName>
    </recommendedName>
</protein>
<feature type="compositionally biased region" description="Low complexity" evidence="14">
    <location>
        <begin position="124"/>
        <end position="135"/>
    </location>
</feature>
<dbReference type="FunFam" id="1.20.5.170:FF:000041">
    <property type="entry name" value="Cyclic AMP-dependent transcription factor ATF-6 beta"/>
    <property type="match status" value="1"/>
</dbReference>
<feature type="compositionally biased region" description="Polar residues" evidence="14">
    <location>
        <begin position="730"/>
        <end position="753"/>
    </location>
</feature>
<keyword evidence="8" id="KW-0238">DNA-binding</keyword>
<dbReference type="Proteomes" id="UP001168972">
    <property type="component" value="Unassembled WGS sequence"/>
</dbReference>
<comment type="caution">
    <text evidence="16">The sequence shown here is derived from an EMBL/GenBank/DDBJ whole genome shotgun (WGS) entry which is preliminary data.</text>
</comment>
<dbReference type="AlphaFoldDB" id="A0AA39G153"/>
<feature type="region of interest" description="Disordered" evidence="14">
    <location>
        <begin position="712"/>
        <end position="753"/>
    </location>
</feature>
<keyword evidence="5" id="KW-0256">Endoplasmic reticulum</keyword>
<reference evidence="16" key="2">
    <citation type="submission" date="2023-03" db="EMBL/GenBank/DDBJ databases">
        <authorList>
            <person name="Inwood S.N."/>
            <person name="Skelly J.G."/>
            <person name="Guhlin J."/>
            <person name="Harrop T.W.R."/>
            <person name="Goldson S.G."/>
            <person name="Dearden P.K."/>
        </authorList>
    </citation>
    <scope>NUCLEOTIDE SEQUENCE</scope>
    <source>
        <strain evidence="16">Lincoln</strain>
        <tissue evidence="16">Whole body</tissue>
    </source>
</reference>
<dbReference type="GO" id="GO:0005634">
    <property type="term" value="C:nucleus"/>
    <property type="evidence" value="ECO:0007669"/>
    <property type="project" value="UniProtKB-SubCell"/>
</dbReference>
<comment type="subcellular location">
    <subcellularLocation>
        <location evidence="2">Endoplasmic reticulum membrane</location>
        <topology evidence="2">Single-pass membrane protein</topology>
    </subcellularLocation>
    <subcellularLocation>
        <location evidence="1">Nucleus</location>
    </subcellularLocation>
</comment>
<dbReference type="InterPro" id="IPR046347">
    <property type="entry name" value="bZIP_sf"/>
</dbReference>
<evidence type="ECO:0000256" key="11">
    <source>
        <dbReference type="ARBA" id="ARBA00023230"/>
    </source>
</evidence>
<feature type="region of interest" description="Disordered" evidence="14">
    <location>
        <begin position="116"/>
        <end position="146"/>
    </location>
</feature>
<dbReference type="GO" id="GO:0005789">
    <property type="term" value="C:endoplasmic reticulum membrane"/>
    <property type="evidence" value="ECO:0007669"/>
    <property type="project" value="UniProtKB-SubCell"/>
</dbReference>
<evidence type="ECO:0000256" key="4">
    <source>
        <dbReference type="ARBA" id="ARBA00022692"/>
    </source>
</evidence>
<dbReference type="PANTHER" id="PTHR46164">
    <property type="entry name" value="ATF6, ISOFORM C"/>
    <property type="match status" value="1"/>
</dbReference>